<dbReference type="Gene3D" id="1.10.10.250">
    <property type="entry name" value="Ribosomal protein L11, C-terminal domain"/>
    <property type="match status" value="1"/>
</dbReference>
<comment type="caution">
    <text evidence="11">The sequence shown here is derived from an EMBL/GenBank/DDBJ whole genome shotgun (WGS) entry which is preliminary data.</text>
</comment>
<dbReference type="Proteomes" id="UP001474421">
    <property type="component" value="Unassembled WGS sequence"/>
</dbReference>
<dbReference type="HAMAP" id="MF_00736">
    <property type="entry name" value="Ribosomal_uL11"/>
    <property type="match status" value="1"/>
</dbReference>
<comment type="similarity">
    <text evidence="1 7">Belongs to the universal ribosomal protein uL11 family.</text>
</comment>
<evidence type="ECO:0000256" key="5">
    <source>
        <dbReference type="ARBA" id="ARBA00040104"/>
    </source>
</evidence>
<sequence>MGTGAHGTLPTPRVRLSDVIAFRGRARRRSPGRRKTEGRSLGREAGERFGPGPCRTETKMSKLAQAGKAALQITGGGVIRSIIKAGQAVPGPPLGPALGQYGIPIGQFCKDFNERTKDLISGIPLPTLITIKSDRSYELQINKPTTTYFLLSAAGIEKGASSPGHEIAGMVTLKHLYEIALVKSQDTSFVIRDWPMETVIRSLIGTARSLGIKVVKELNAEEYGVFLKEREERLAAEAEARAAERMAKKKEIIAASSATAA</sequence>
<evidence type="ECO:0000256" key="3">
    <source>
        <dbReference type="ARBA" id="ARBA00023274"/>
    </source>
</evidence>
<dbReference type="PANTHER" id="PTHR11661">
    <property type="entry name" value="60S RIBOSOMAL PROTEIN L12"/>
    <property type="match status" value="1"/>
</dbReference>
<dbReference type="GO" id="GO:0006412">
    <property type="term" value="P:translation"/>
    <property type="evidence" value="ECO:0007669"/>
    <property type="project" value="InterPro"/>
</dbReference>
<dbReference type="InterPro" id="IPR036796">
    <property type="entry name" value="Ribosomal_uL11_N_sf"/>
</dbReference>
<dbReference type="EMBL" id="JAOTOJ010000019">
    <property type="protein sequence ID" value="KAK9391243.1"/>
    <property type="molecule type" value="Genomic_DNA"/>
</dbReference>
<dbReference type="InterPro" id="IPR000911">
    <property type="entry name" value="Ribosomal_uL11"/>
</dbReference>
<feature type="region of interest" description="Disordered" evidence="8">
    <location>
        <begin position="25"/>
        <end position="53"/>
    </location>
</feature>
<evidence type="ECO:0000259" key="9">
    <source>
        <dbReference type="Pfam" id="PF00298"/>
    </source>
</evidence>
<evidence type="ECO:0000256" key="4">
    <source>
        <dbReference type="ARBA" id="ARBA00038782"/>
    </source>
</evidence>
<dbReference type="FunFam" id="1.10.10.250:FF:000004">
    <property type="entry name" value="39S ribosomal protein L11, mitochondrial"/>
    <property type="match status" value="1"/>
</dbReference>
<comment type="subunit">
    <text evidence="4">Component of the mitochondrial ribosome large subunit (39S) which comprises a 16S rRNA and about 50 distinct proteins.</text>
</comment>
<dbReference type="InterPro" id="IPR020784">
    <property type="entry name" value="Ribosomal_uL11_N"/>
</dbReference>
<dbReference type="AlphaFoldDB" id="A0AAW1AMU0"/>
<dbReference type="SUPFAM" id="SSF54747">
    <property type="entry name" value="Ribosomal L11/L12e N-terminal domain"/>
    <property type="match status" value="1"/>
</dbReference>
<dbReference type="InterPro" id="IPR006519">
    <property type="entry name" value="Ribosomal_uL11_bac-typ"/>
</dbReference>
<dbReference type="Pfam" id="PF03946">
    <property type="entry name" value="Ribosomal_L11_N"/>
    <property type="match status" value="1"/>
</dbReference>
<evidence type="ECO:0000256" key="7">
    <source>
        <dbReference type="RuleBase" id="RU003978"/>
    </source>
</evidence>
<name>A0AAW1AMU0_CROAD</name>
<protein>
    <recommendedName>
        <fullName evidence="5">Large ribosomal subunit protein uL11m</fullName>
    </recommendedName>
    <alternativeName>
        <fullName evidence="6">39S ribosomal protein L11, mitochondrial</fullName>
    </alternativeName>
</protein>
<gene>
    <name evidence="11" type="ORF">NXF25_018573</name>
</gene>
<evidence type="ECO:0000256" key="6">
    <source>
        <dbReference type="ARBA" id="ARBA00041455"/>
    </source>
</evidence>
<feature type="domain" description="Large ribosomal subunit protein uL11 N-terminal" evidence="10">
    <location>
        <begin position="79"/>
        <end position="137"/>
    </location>
</feature>
<keyword evidence="12" id="KW-1185">Reference proteome</keyword>
<evidence type="ECO:0000313" key="11">
    <source>
        <dbReference type="EMBL" id="KAK9391243.1"/>
    </source>
</evidence>
<evidence type="ECO:0000256" key="8">
    <source>
        <dbReference type="SAM" id="MobiDB-lite"/>
    </source>
</evidence>
<accession>A0AAW1AMU0</accession>
<dbReference type="InterPro" id="IPR036769">
    <property type="entry name" value="Ribosomal_uL11_C_sf"/>
</dbReference>
<dbReference type="NCBIfam" id="TIGR01632">
    <property type="entry name" value="L11_bact"/>
    <property type="match status" value="1"/>
</dbReference>
<dbReference type="CDD" id="cd00349">
    <property type="entry name" value="Ribosomal_L11"/>
    <property type="match status" value="1"/>
</dbReference>
<evidence type="ECO:0000256" key="2">
    <source>
        <dbReference type="ARBA" id="ARBA00022980"/>
    </source>
</evidence>
<proteinExistence type="inferred from homology"/>
<keyword evidence="2 7" id="KW-0689">Ribosomal protein</keyword>
<dbReference type="GO" id="GO:0003735">
    <property type="term" value="F:structural constituent of ribosome"/>
    <property type="evidence" value="ECO:0007669"/>
    <property type="project" value="InterPro"/>
</dbReference>
<evidence type="ECO:0000259" key="10">
    <source>
        <dbReference type="Pfam" id="PF03946"/>
    </source>
</evidence>
<reference evidence="11 12" key="1">
    <citation type="journal article" date="2024" name="Proc. Natl. Acad. Sci. U.S.A.">
        <title>The genetic regulatory architecture and epigenomic basis for age-related changes in rattlesnake venom.</title>
        <authorList>
            <person name="Hogan M.P."/>
            <person name="Holding M.L."/>
            <person name="Nystrom G.S."/>
            <person name="Colston T.J."/>
            <person name="Bartlett D.A."/>
            <person name="Mason A.J."/>
            <person name="Ellsworth S.A."/>
            <person name="Rautsaw R.M."/>
            <person name="Lawrence K.C."/>
            <person name="Strickland J.L."/>
            <person name="He B."/>
            <person name="Fraser P."/>
            <person name="Margres M.J."/>
            <person name="Gilbert D.M."/>
            <person name="Gibbs H.L."/>
            <person name="Parkinson C.L."/>
            <person name="Rokyta D.R."/>
        </authorList>
    </citation>
    <scope>NUCLEOTIDE SEQUENCE [LARGE SCALE GENOMIC DNA]</scope>
    <source>
        <strain evidence="11">DRR0105</strain>
    </source>
</reference>
<feature type="domain" description="Large ribosomal subunit protein uL11 C-terminal" evidence="9">
    <location>
        <begin position="143"/>
        <end position="214"/>
    </location>
</feature>
<evidence type="ECO:0000256" key="1">
    <source>
        <dbReference type="ARBA" id="ARBA00010537"/>
    </source>
</evidence>
<dbReference type="GO" id="GO:0005762">
    <property type="term" value="C:mitochondrial large ribosomal subunit"/>
    <property type="evidence" value="ECO:0007669"/>
    <property type="project" value="TreeGrafter"/>
</dbReference>
<dbReference type="InterPro" id="IPR020783">
    <property type="entry name" value="Ribosomal_uL11_C"/>
</dbReference>
<dbReference type="Pfam" id="PF00298">
    <property type="entry name" value="Ribosomal_L11"/>
    <property type="match status" value="1"/>
</dbReference>
<dbReference type="PANTHER" id="PTHR11661:SF1">
    <property type="entry name" value="LARGE RIBOSOMAL SUBUNIT PROTEIN UL11M"/>
    <property type="match status" value="1"/>
</dbReference>
<dbReference type="Gene3D" id="3.30.1550.10">
    <property type="entry name" value="Ribosomal protein L11/L12, N-terminal domain"/>
    <property type="match status" value="1"/>
</dbReference>
<dbReference type="SMART" id="SM00649">
    <property type="entry name" value="RL11"/>
    <property type="match status" value="1"/>
</dbReference>
<organism evidence="11 12">
    <name type="scientific">Crotalus adamanteus</name>
    <name type="common">Eastern diamondback rattlesnake</name>
    <dbReference type="NCBI Taxonomy" id="8729"/>
    <lineage>
        <taxon>Eukaryota</taxon>
        <taxon>Metazoa</taxon>
        <taxon>Chordata</taxon>
        <taxon>Craniata</taxon>
        <taxon>Vertebrata</taxon>
        <taxon>Euteleostomi</taxon>
        <taxon>Lepidosauria</taxon>
        <taxon>Squamata</taxon>
        <taxon>Bifurcata</taxon>
        <taxon>Unidentata</taxon>
        <taxon>Episquamata</taxon>
        <taxon>Toxicofera</taxon>
        <taxon>Serpentes</taxon>
        <taxon>Colubroidea</taxon>
        <taxon>Viperidae</taxon>
        <taxon>Crotalinae</taxon>
        <taxon>Crotalus</taxon>
    </lineage>
</organism>
<dbReference type="GO" id="GO:0070180">
    <property type="term" value="F:large ribosomal subunit rRNA binding"/>
    <property type="evidence" value="ECO:0007669"/>
    <property type="project" value="TreeGrafter"/>
</dbReference>
<keyword evidence="3 7" id="KW-0687">Ribonucleoprotein</keyword>
<evidence type="ECO:0000313" key="12">
    <source>
        <dbReference type="Proteomes" id="UP001474421"/>
    </source>
</evidence>
<dbReference type="SUPFAM" id="SSF46906">
    <property type="entry name" value="Ribosomal protein L11, C-terminal domain"/>
    <property type="match status" value="1"/>
</dbReference>
<feature type="compositionally biased region" description="Basic and acidic residues" evidence="8">
    <location>
        <begin position="34"/>
        <end position="47"/>
    </location>
</feature>